<dbReference type="Proteomes" id="UP000438429">
    <property type="component" value="Unassembled WGS sequence"/>
</dbReference>
<dbReference type="AlphaFoldDB" id="A0A6A4S1D9"/>
<sequence>MRARTEAVTAGELARRGSLRNRFWQPPFALSVCRFCARKSAKRSEQPRTVNISYPPGLLLLLLLLLLVFTVFEKLKRAPVIGCQLSKDVQ</sequence>
<comment type="caution">
    <text evidence="2">The sequence shown here is derived from an EMBL/GenBank/DDBJ whole genome shotgun (WGS) entry which is preliminary data.</text>
</comment>
<gene>
    <name evidence="2" type="ORF">F2P81_021524</name>
</gene>
<keyword evidence="1" id="KW-0472">Membrane</keyword>
<dbReference type="EMBL" id="VEVO01000019">
    <property type="protein sequence ID" value="KAF0026787.1"/>
    <property type="molecule type" value="Genomic_DNA"/>
</dbReference>
<evidence type="ECO:0000256" key="1">
    <source>
        <dbReference type="SAM" id="Phobius"/>
    </source>
</evidence>
<keyword evidence="1" id="KW-0812">Transmembrane</keyword>
<proteinExistence type="predicted"/>
<evidence type="ECO:0000313" key="3">
    <source>
        <dbReference type="Proteomes" id="UP000438429"/>
    </source>
</evidence>
<keyword evidence="1" id="KW-1133">Transmembrane helix</keyword>
<organism evidence="2 3">
    <name type="scientific">Scophthalmus maximus</name>
    <name type="common">Turbot</name>
    <name type="synonym">Psetta maxima</name>
    <dbReference type="NCBI Taxonomy" id="52904"/>
    <lineage>
        <taxon>Eukaryota</taxon>
        <taxon>Metazoa</taxon>
        <taxon>Chordata</taxon>
        <taxon>Craniata</taxon>
        <taxon>Vertebrata</taxon>
        <taxon>Euteleostomi</taxon>
        <taxon>Actinopterygii</taxon>
        <taxon>Neopterygii</taxon>
        <taxon>Teleostei</taxon>
        <taxon>Neoteleostei</taxon>
        <taxon>Acanthomorphata</taxon>
        <taxon>Carangaria</taxon>
        <taxon>Pleuronectiformes</taxon>
        <taxon>Pleuronectoidei</taxon>
        <taxon>Scophthalmidae</taxon>
        <taxon>Scophthalmus</taxon>
    </lineage>
</organism>
<accession>A0A6A4S1D9</accession>
<reference evidence="2 3" key="1">
    <citation type="submission" date="2019-06" db="EMBL/GenBank/DDBJ databases">
        <title>Draft genomes of female and male turbot (Scophthalmus maximus).</title>
        <authorList>
            <person name="Xu H."/>
            <person name="Xu X.-W."/>
            <person name="Shao C."/>
            <person name="Chen S."/>
        </authorList>
    </citation>
    <scope>NUCLEOTIDE SEQUENCE [LARGE SCALE GENOMIC DNA]</scope>
    <source>
        <strain evidence="2">Ysfricsl-2016a</strain>
        <tissue evidence="2">Blood</tissue>
    </source>
</reference>
<name>A0A6A4S1D9_SCOMX</name>
<evidence type="ECO:0000313" key="2">
    <source>
        <dbReference type="EMBL" id="KAF0026787.1"/>
    </source>
</evidence>
<protein>
    <submittedName>
        <fullName evidence="2">Uncharacterized protein</fullName>
    </submittedName>
</protein>
<feature type="transmembrane region" description="Helical" evidence="1">
    <location>
        <begin position="52"/>
        <end position="72"/>
    </location>
</feature>